<evidence type="ECO:0000256" key="1">
    <source>
        <dbReference type="SAM" id="SignalP"/>
    </source>
</evidence>
<accession>A0ABT0H7D6</accession>
<evidence type="ECO:0000313" key="2">
    <source>
        <dbReference type="EMBL" id="MCK8479740.1"/>
    </source>
</evidence>
<dbReference type="Proteomes" id="UP001203687">
    <property type="component" value="Unassembled WGS sequence"/>
</dbReference>
<keyword evidence="1" id="KW-0732">Signal</keyword>
<organism evidence="2 3">
    <name type="scientific">Psychroserpens algicola</name>
    <dbReference type="NCBI Taxonomy" id="1719034"/>
    <lineage>
        <taxon>Bacteria</taxon>
        <taxon>Pseudomonadati</taxon>
        <taxon>Bacteroidota</taxon>
        <taxon>Flavobacteriia</taxon>
        <taxon>Flavobacteriales</taxon>
        <taxon>Flavobacteriaceae</taxon>
        <taxon>Psychroserpens</taxon>
    </lineage>
</organism>
<feature type="signal peptide" evidence="1">
    <location>
        <begin position="1"/>
        <end position="21"/>
    </location>
</feature>
<evidence type="ECO:0008006" key="4">
    <source>
        <dbReference type="Google" id="ProtNLM"/>
    </source>
</evidence>
<keyword evidence="3" id="KW-1185">Reference proteome</keyword>
<name>A0ABT0H7D6_9FLAO</name>
<protein>
    <recommendedName>
        <fullName evidence="4">T9SS type A sorting domain-containing protein</fullName>
    </recommendedName>
</protein>
<dbReference type="RefSeq" id="WP_204345792.1">
    <property type="nucleotide sequence ID" value="NZ_JACNMJ010000004.1"/>
</dbReference>
<evidence type="ECO:0000313" key="3">
    <source>
        <dbReference type="Proteomes" id="UP001203687"/>
    </source>
</evidence>
<reference evidence="2" key="1">
    <citation type="submission" date="2022-04" db="EMBL/GenBank/DDBJ databases">
        <authorList>
            <person name="Ren T."/>
        </authorList>
    </citation>
    <scope>NUCLEOTIDE SEQUENCE</scope>
    <source>
        <strain evidence="2">F63249</strain>
    </source>
</reference>
<dbReference type="SUPFAM" id="SSF56219">
    <property type="entry name" value="DNase I-like"/>
    <property type="match status" value="1"/>
</dbReference>
<sequence>MIKKLPLYAVACLFIMQSLGAQENFKLMFYNLLNFPLEDAVPNRLQYLEVILDDYQPDLFMVCELNNSTGANTILTSLQFINPNYQSAVFELNTSDDTISDQNDLQQLLYYDSSKFILESQTIVTTIFRDFNHYELKLNTTNQDTNPVIVDVIVCHLKASQGEDNEAARLQMTQDLTTYLNTFDADSNIVLAGDFNVYRSSEPAFQELIDSANNNTIDFEDPADRIGNWHNNSTFIDVFTQSTRTQSGLGGSTGGFDDRFDFIMTSSFMTNNPELSFVQDSYQVYGNNANSQCYNREINSSDCSGTDYSFFIRDALYNFSDHLPVTLELQTNQTLLGVSDLFSEAPISFLGSNLADDMIKIRVDASLQHQLILTLYNSLGQLIKTIDVNNSLIEIDTSQFANGIYYITSSKFQFKPLKFVVAH</sequence>
<dbReference type="Gene3D" id="3.60.10.10">
    <property type="entry name" value="Endonuclease/exonuclease/phosphatase"/>
    <property type="match status" value="1"/>
</dbReference>
<proteinExistence type="predicted"/>
<dbReference type="EMBL" id="JALPQF010000003">
    <property type="protein sequence ID" value="MCK8479740.1"/>
    <property type="molecule type" value="Genomic_DNA"/>
</dbReference>
<dbReference type="InterPro" id="IPR036691">
    <property type="entry name" value="Endo/exonu/phosph_ase_sf"/>
</dbReference>
<feature type="chain" id="PRO_5046269953" description="T9SS type A sorting domain-containing protein" evidence="1">
    <location>
        <begin position="22"/>
        <end position="423"/>
    </location>
</feature>
<gene>
    <name evidence="2" type="ORF">MUY34_03860</name>
</gene>
<comment type="caution">
    <text evidence="2">The sequence shown here is derived from an EMBL/GenBank/DDBJ whole genome shotgun (WGS) entry which is preliminary data.</text>
</comment>